<evidence type="ECO:0000313" key="3">
    <source>
        <dbReference type="EMBL" id="CAD5224700.1"/>
    </source>
</evidence>
<comment type="caution">
    <text evidence="3">The sequence shown here is derived from an EMBL/GenBank/DDBJ whole genome shotgun (WGS) entry which is preliminary data.</text>
</comment>
<keyword evidence="4" id="KW-1185">Reference proteome</keyword>
<sequence length="460" mass="52333">MINKKQATTSQQASRSDLETQKDEFMKDYPDLRYLVGDPFYEEQVDKLERFDRCYFNGEWYVSGYIVKRTNASDEVVYSQIVNIFRGRNLGFYASLIDLEAMDNVTEEAFHPTNYKIGTMNQNPFDVRKLEVVCACPNLPGYLDPRTLDPSRVCLDDSTLFSQGTSFQCDQELWICCMCDGVLKEDVGIVCCTGCKTLFCAVCMPEDTKRCKACGRGRVQLIKTILATGGESDDDEETNQLEKDVKQLQKELEEVTSSSENAYVKFKDRKQLLESQLSAFGNGAEILSAKVANLKTEVGQINDKMKMARFVSSLESGDEINLKGVSSEGGLMLDVAICAENYFKQQCVTLEKDVKEKNDVLRELNDRHRKCRDVLNMLKDDMMDDEEADEFKKLISRLPKRSRKLVDGELDMDDGIDIWNDLNNSLFNTDSKKLKLVEDTVPDKVVDLIETNKLTTKCLK</sequence>
<dbReference type="OrthoDB" id="10507482at2759"/>
<dbReference type="EMBL" id="CAJFDH010000005">
    <property type="protein sequence ID" value="CAD5224700.1"/>
    <property type="molecule type" value="Genomic_DNA"/>
</dbReference>
<feature type="coiled-coil region" evidence="1">
    <location>
        <begin position="231"/>
        <end position="304"/>
    </location>
</feature>
<feature type="region of interest" description="Disordered" evidence="2">
    <location>
        <begin position="1"/>
        <end position="20"/>
    </location>
</feature>
<dbReference type="EMBL" id="CAJFCW020000005">
    <property type="protein sequence ID" value="CAG9120108.1"/>
    <property type="molecule type" value="Genomic_DNA"/>
</dbReference>
<organism evidence="3 4">
    <name type="scientific">Bursaphelenchus okinawaensis</name>
    <dbReference type="NCBI Taxonomy" id="465554"/>
    <lineage>
        <taxon>Eukaryota</taxon>
        <taxon>Metazoa</taxon>
        <taxon>Ecdysozoa</taxon>
        <taxon>Nematoda</taxon>
        <taxon>Chromadorea</taxon>
        <taxon>Rhabditida</taxon>
        <taxon>Tylenchina</taxon>
        <taxon>Tylenchomorpha</taxon>
        <taxon>Aphelenchoidea</taxon>
        <taxon>Aphelenchoididae</taxon>
        <taxon>Bursaphelenchus</taxon>
    </lineage>
</organism>
<reference evidence="3" key="1">
    <citation type="submission" date="2020-09" db="EMBL/GenBank/DDBJ databases">
        <authorList>
            <person name="Kikuchi T."/>
        </authorList>
    </citation>
    <scope>NUCLEOTIDE SEQUENCE</scope>
    <source>
        <strain evidence="3">SH1</strain>
    </source>
</reference>
<evidence type="ECO:0000256" key="1">
    <source>
        <dbReference type="SAM" id="Coils"/>
    </source>
</evidence>
<dbReference type="Proteomes" id="UP000783686">
    <property type="component" value="Unassembled WGS sequence"/>
</dbReference>
<keyword evidence="1" id="KW-0175">Coiled coil</keyword>
<dbReference type="AlphaFoldDB" id="A0A811LAT4"/>
<evidence type="ECO:0000256" key="2">
    <source>
        <dbReference type="SAM" id="MobiDB-lite"/>
    </source>
</evidence>
<feature type="coiled-coil region" evidence="1">
    <location>
        <begin position="347"/>
        <end position="381"/>
    </location>
</feature>
<accession>A0A811LAT4</accession>
<name>A0A811LAT4_9BILA</name>
<protein>
    <submittedName>
        <fullName evidence="3">Uncharacterized protein</fullName>
    </submittedName>
</protein>
<dbReference type="Proteomes" id="UP000614601">
    <property type="component" value="Unassembled WGS sequence"/>
</dbReference>
<evidence type="ECO:0000313" key="4">
    <source>
        <dbReference type="Proteomes" id="UP000614601"/>
    </source>
</evidence>
<gene>
    <name evidence="3" type="ORF">BOKJ2_LOCUS11210</name>
</gene>
<proteinExistence type="predicted"/>
<feature type="compositionally biased region" description="Polar residues" evidence="2">
    <location>
        <begin position="1"/>
        <end position="15"/>
    </location>
</feature>